<keyword evidence="1" id="KW-0863">Zinc-finger</keyword>
<dbReference type="Proteomes" id="UP000756132">
    <property type="component" value="Chromosome 1"/>
</dbReference>
<dbReference type="EMBL" id="CP090163">
    <property type="protein sequence ID" value="UJO12033.1"/>
    <property type="molecule type" value="Genomic_DNA"/>
</dbReference>
<evidence type="ECO:0000256" key="2">
    <source>
        <dbReference type="SAM" id="MobiDB-lite"/>
    </source>
</evidence>
<dbReference type="Gene3D" id="3.30.160.60">
    <property type="entry name" value="Classic Zinc Finger"/>
    <property type="match status" value="1"/>
</dbReference>
<dbReference type="SMART" id="SM00355">
    <property type="entry name" value="ZnF_C2H2"/>
    <property type="match status" value="5"/>
</dbReference>
<dbReference type="RefSeq" id="XP_047756399.1">
    <property type="nucleotide sequence ID" value="XM_047900018.1"/>
</dbReference>
<proteinExistence type="predicted"/>
<evidence type="ECO:0000259" key="3">
    <source>
        <dbReference type="PROSITE" id="PS50157"/>
    </source>
</evidence>
<accession>A0A9Q8L716</accession>
<dbReference type="OrthoDB" id="6077919at2759"/>
<feature type="domain" description="C2H2-type" evidence="3">
    <location>
        <begin position="474"/>
        <end position="501"/>
    </location>
</feature>
<evidence type="ECO:0000313" key="5">
    <source>
        <dbReference type="Proteomes" id="UP000756132"/>
    </source>
</evidence>
<feature type="compositionally biased region" description="Low complexity" evidence="2">
    <location>
        <begin position="453"/>
        <end position="472"/>
    </location>
</feature>
<dbReference type="InterPro" id="IPR036236">
    <property type="entry name" value="Znf_C2H2_sf"/>
</dbReference>
<dbReference type="PANTHER" id="PTHR35391">
    <property type="entry name" value="C2H2-TYPE DOMAIN-CONTAINING PROTEIN-RELATED"/>
    <property type="match status" value="1"/>
</dbReference>
<dbReference type="KEGG" id="ffu:CLAFUR5_00870"/>
<gene>
    <name evidence="4" type="ORF">CLAFUR5_00870</name>
</gene>
<keyword evidence="1" id="KW-0479">Metal-binding</keyword>
<dbReference type="PANTHER" id="PTHR35391:SF3">
    <property type="entry name" value="FINGER DOMAIN PROTEIN, PUTATIVE (AFU_ORTHOLOGUE AFUA_8G04300)-RELATED"/>
    <property type="match status" value="1"/>
</dbReference>
<feature type="region of interest" description="Disordered" evidence="2">
    <location>
        <begin position="444"/>
        <end position="472"/>
    </location>
</feature>
<evidence type="ECO:0000313" key="4">
    <source>
        <dbReference type="EMBL" id="UJO12033.1"/>
    </source>
</evidence>
<feature type="region of interest" description="Disordered" evidence="2">
    <location>
        <begin position="643"/>
        <end position="711"/>
    </location>
</feature>
<protein>
    <recommendedName>
        <fullName evidence="3">C2H2-type domain-containing protein</fullName>
    </recommendedName>
</protein>
<feature type="compositionally biased region" description="Acidic residues" evidence="2">
    <location>
        <begin position="695"/>
        <end position="711"/>
    </location>
</feature>
<dbReference type="SUPFAM" id="SSF57667">
    <property type="entry name" value="beta-beta-alpha zinc fingers"/>
    <property type="match status" value="1"/>
</dbReference>
<dbReference type="GeneID" id="71980748"/>
<reference evidence="4" key="1">
    <citation type="submission" date="2021-12" db="EMBL/GenBank/DDBJ databases">
        <authorList>
            <person name="Zaccaron A."/>
            <person name="Stergiopoulos I."/>
        </authorList>
    </citation>
    <scope>NUCLEOTIDE SEQUENCE</scope>
    <source>
        <strain evidence="4">Race5_Kim</strain>
    </source>
</reference>
<dbReference type="GO" id="GO:0008270">
    <property type="term" value="F:zinc ion binding"/>
    <property type="evidence" value="ECO:0007669"/>
    <property type="project" value="UniProtKB-KW"/>
</dbReference>
<dbReference type="InterPro" id="IPR013087">
    <property type="entry name" value="Znf_C2H2_type"/>
</dbReference>
<reference evidence="4" key="2">
    <citation type="journal article" date="2022" name="Microb. Genom.">
        <title>A chromosome-scale genome assembly of the tomato pathogen Cladosporium fulvum reveals a compartmentalized genome architecture and the presence of a dispensable chromosome.</title>
        <authorList>
            <person name="Zaccaron A.Z."/>
            <person name="Chen L.H."/>
            <person name="Samaras A."/>
            <person name="Stergiopoulos I."/>
        </authorList>
    </citation>
    <scope>NUCLEOTIDE SEQUENCE</scope>
    <source>
        <strain evidence="4">Race5_Kim</strain>
    </source>
</reference>
<name>A0A9Q8L716_PASFU</name>
<dbReference type="PROSITE" id="PS00028">
    <property type="entry name" value="ZINC_FINGER_C2H2_1"/>
    <property type="match status" value="1"/>
</dbReference>
<evidence type="ECO:0000256" key="1">
    <source>
        <dbReference type="PROSITE-ProRule" id="PRU00042"/>
    </source>
</evidence>
<keyword evidence="1" id="KW-0862">Zinc</keyword>
<sequence>MAQDGNYGFALSPDQGFQNYHGIPSDVYGNGQSQQMHHRASDPLDLSQFHRYANSASDLPLHNLTKPAHDTAWNSESMVQLSHFIPPIWNGMSKPGARTEPIPYQDVYRQSPLKSSEVSDSAYESMPTSGGAQEVYTTGNNALARDYFTSDLKPISTGLPSKANPSRSVKSEGQFLIARNNSRRKQYIGPCRFPGCKKQPKNQSDAKYVEPACTRGLLPRKHALTHSKPHQCREPECSRKDGFATVNDLERHKKSVHNMYPKVGNPAGFMCAACPIVEGVLRKFWPRRDNFKAHIRRKHSTYNEEQLLEMSKQINRPDDAQTADGLSVYEAALRSARQSQIDPMEGHIHQHLSPILGHLIAEHNDGTVFPPDSAIESQGDPIAFAGGHMDDTLLFGGQQYNLSPMQLNVSTFPFPPPAEGHPTPIQRDFARPQEQHQMLPSIQVTTSSLSEPQSASATSTSQSAGGASSAQGHFPCTECGKIKTRECDLRKHMKRHTRPYGCTFPSCTKRFGSRNDWKRHESSQHYLTDMWKCPLGCSRRPYLHVSLLEEHFRSPLHNVHDPDRVKTLCEQGRLGREGHHHFWCGFCKRLIKQERGGMLQQVGNAWDARFKHIGDHFDKDCLDSGDWVCVEENRPKWCTTGYEKGSGTKRGSVGGKAEEEEEGGLPDVRLEEGGSNGRMMGHVWDAAKKRKLENFGEDADADGESDDEMYR</sequence>
<dbReference type="PROSITE" id="PS50157">
    <property type="entry name" value="ZINC_FINGER_C2H2_2"/>
    <property type="match status" value="1"/>
</dbReference>
<keyword evidence="5" id="KW-1185">Reference proteome</keyword>
<organism evidence="4 5">
    <name type="scientific">Passalora fulva</name>
    <name type="common">Tomato leaf mold</name>
    <name type="synonym">Cladosporium fulvum</name>
    <dbReference type="NCBI Taxonomy" id="5499"/>
    <lineage>
        <taxon>Eukaryota</taxon>
        <taxon>Fungi</taxon>
        <taxon>Dikarya</taxon>
        <taxon>Ascomycota</taxon>
        <taxon>Pezizomycotina</taxon>
        <taxon>Dothideomycetes</taxon>
        <taxon>Dothideomycetidae</taxon>
        <taxon>Mycosphaerellales</taxon>
        <taxon>Mycosphaerellaceae</taxon>
        <taxon>Fulvia</taxon>
    </lineage>
</organism>
<dbReference type="AlphaFoldDB" id="A0A9Q8L716"/>